<reference evidence="3 4" key="1">
    <citation type="submission" date="2024-04" db="EMBL/GenBank/DDBJ databases">
        <title>Tritrichomonas musculus Genome.</title>
        <authorList>
            <person name="Alves-Ferreira E."/>
            <person name="Grigg M."/>
            <person name="Lorenzi H."/>
            <person name="Galac M."/>
        </authorList>
    </citation>
    <scope>NUCLEOTIDE SEQUENCE [LARGE SCALE GENOMIC DNA]</scope>
    <source>
        <strain evidence="3 4">EAF2021</strain>
    </source>
</reference>
<dbReference type="Proteomes" id="UP001470230">
    <property type="component" value="Unassembled WGS sequence"/>
</dbReference>
<name>A0ABR2GYK9_9EUKA</name>
<sequence length="176" mass="20869">MEKDQYTEEEMMKMKPGQLTDIGVCPTCFDRTHDGCIFKAKKEETVVYEDKDIECFFVGNPRNVGHMAISTMTHYHDMREAPYELNDKIFRFAKKLMDIIVNVYHCERVYMCTMCDGLANHYHVQLIPRYSTEDRGSRIFVNNRKPYEFDEEKFNQVRAEIQKFGEEFSKSDAKKL</sequence>
<dbReference type="InterPro" id="IPR001310">
    <property type="entry name" value="Histidine_triad_HIT"/>
</dbReference>
<comment type="caution">
    <text evidence="3">The sequence shown here is derived from an EMBL/GenBank/DDBJ whole genome shotgun (WGS) entry which is preliminary data.</text>
</comment>
<keyword evidence="4" id="KW-1185">Reference proteome</keyword>
<organism evidence="3 4">
    <name type="scientific">Tritrichomonas musculus</name>
    <dbReference type="NCBI Taxonomy" id="1915356"/>
    <lineage>
        <taxon>Eukaryota</taxon>
        <taxon>Metamonada</taxon>
        <taxon>Parabasalia</taxon>
        <taxon>Tritrichomonadida</taxon>
        <taxon>Tritrichomonadidae</taxon>
        <taxon>Tritrichomonas</taxon>
    </lineage>
</organism>
<dbReference type="PROSITE" id="PS51084">
    <property type="entry name" value="HIT_2"/>
    <property type="match status" value="1"/>
</dbReference>
<proteinExistence type="predicted"/>
<accession>A0ABR2GYK9</accession>
<dbReference type="Gene3D" id="3.30.428.10">
    <property type="entry name" value="HIT-like"/>
    <property type="match status" value="1"/>
</dbReference>
<dbReference type="PANTHER" id="PTHR46648">
    <property type="entry name" value="HIT FAMILY PROTEIN 1"/>
    <property type="match status" value="1"/>
</dbReference>
<evidence type="ECO:0000313" key="4">
    <source>
        <dbReference type="Proteomes" id="UP001470230"/>
    </source>
</evidence>
<dbReference type="InterPro" id="IPR011146">
    <property type="entry name" value="HIT-like"/>
</dbReference>
<evidence type="ECO:0000313" key="3">
    <source>
        <dbReference type="EMBL" id="KAK8839038.1"/>
    </source>
</evidence>
<gene>
    <name evidence="3" type="ORF">M9Y10_032504</name>
</gene>
<evidence type="ECO:0000259" key="2">
    <source>
        <dbReference type="PROSITE" id="PS51084"/>
    </source>
</evidence>
<dbReference type="EMBL" id="JAPFFF010000053">
    <property type="protein sequence ID" value="KAK8839038.1"/>
    <property type="molecule type" value="Genomic_DNA"/>
</dbReference>
<feature type="domain" description="HIT" evidence="2">
    <location>
        <begin position="34"/>
        <end position="137"/>
    </location>
</feature>
<dbReference type="PANTHER" id="PTHR46648:SF1">
    <property type="entry name" value="ADENOSINE 5'-MONOPHOSPHORAMIDASE HNT1"/>
    <property type="match status" value="1"/>
</dbReference>
<protein>
    <recommendedName>
        <fullName evidence="2">HIT domain-containing protein</fullName>
    </recommendedName>
</protein>
<evidence type="ECO:0000256" key="1">
    <source>
        <dbReference type="PROSITE-ProRule" id="PRU00464"/>
    </source>
</evidence>
<dbReference type="InterPro" id="IPR036265">
    <property type="entry name" value="HIT-like_sf"/>
</dbReference>
<dbReference type="SUPFAM" id="SSF54197">
    <property type="entry name" value="HIT-like"/>
    <property type="match status" value="1"/>
</dbReference>
<comment type="caution">
    <text evidence="1">Lacks conserved residue(s) required for the propagation of feature annotation.</text>
</comment>